<evidence type="ECO:0000313" key="10">
    <source>
        <dbReference type="EMBL" id="CDK30579.1"/>
    </source>
</evidence>
<dbReference type="Gene3D" id="1.10.601.10">
    <property type="entry name" value="RNA Polymerase Primary Sigma Factor"/>
    <property type="match status" value="1"/>
</dbReference>
<evidence type="ECO:0000259" key="9">
    <source>
        <dbReference type="PROSITE" id="PS00716"/>
    </source>
</evidence>
<dbReference type="Pfam" id="PF04542">
    <property type="entry name" value="Sigma70_r2"/>
    <property type="match status" value="1"/>
</dbReference>
<feature type="region of interest" description="Sigma-70 factor domain-2" evidence="6">
    <location>
        <begin position="380"/>
        <end position="450"/>
    </location>
</feature>
<dbReference type="InterPro" id="IPR014284">
    <property type="entry name" value="RNA_pol_sigma-70_dom"/>
</dbReference>
<dbReference type="Gene3D" id="1.10.220.120">
    <property type="entry name" value="Sigma-70 factor, region 1.1"/>
    <property type="match status" value="1"/>
</dbReference>
<dbReference type="STRING" id="673862.BABL1_gene_437"/>
<dbReference type="InterPro" id="IPR007127">
    <property type="entry name" value="RNA_pol_sigma_70_r1_1"/>
</dbReference>
<comment type="similarity">
    <text evidence="6">Belongs to the sigma-70 factor family. RpoD/SigA subfamily.</text>
</comment>
<dbReference type="InterPro" id="IPR042189">
    <property type="entry name" value="RNA_pol_sigma_70_r1_1_sf"/>
</dbReference>
<evidence type="ECO:0000256" key="1">
    <source>
        <dbReference type="ARBA" id="ARBA00022490"/>
    </source>
</evidence>
<dbReference type="Pfam" id="PF00140">
    <property type="entry name" value="Sigma70_r1_2"/>
    <property type="match status" value="1"/>
</dbReference>
<proteinExistence type="inferred from homology"/>
<dbReference type="GO" id="GO:0005737">
    <property type="term" value="C:cytoplasm"/>
    <property type="evidence" value="ECO:0007669"/>
    <property type="project" value="UniProtKB-SubCell"/>
</dbReference>
<feature type="domain" description="RNA polymerase sigma-70" evidence="9">
    <location>
        <begin position="573"/>
        <end position="599"/>
    </location>
</feature>
<dbReference type="SUPFAM" id="SSF88946">
    <property type="entry name" value="Sigma2 domain of RNA polymerase sigma factors"/>
    <property type="match status" value="1"/>
</dbReference>
<feature type="region of interest" description="Sigma-70 factor domain-3" evidence="6">
    <location>
        <begin position="459"/>
        <end position="535"/>
    </location>
</feature>
<evidence type="ECO:0000259" key="8">
    <source>
        <dbReference type="PROSITE" id="PS00715"/>
    </source>
</evidence>
<keyword evidence="7" id="KW-0175">Coiled coil</keyword>
<feature type="coiled-coil region" evidence="7">
    <location>
        <begin position="231"/>
        <end position="351"/>
    </location>
</feature>
<comment type="subcellular location">
    <subcellularLocation>
        <location evidence="6">Cytoplasm</location>
    </subcellularLocation>
</comment>
<dbReference type="Pfam" id="PF04539">
    <property type="entry name" value="Sigma70_r3"/>
    <property type="match status" value="1"/>
</dbReference>
<dbReference type="InterPro" id="IPR036388">
    <property type="entry name" value="WH-like_DNA-bd_sf"/>
</dbReference>
<dbReference type="PRINTS" id="PR00046">
    <property type="entry name" value="SIGMA70FCT"/>
</dbReference>
<dbReference type="InterPro" id="IPR013324">
    <property type="entry name" value="RNA_pol_sigma_r3/r4-like"/>
</dbReference>
<keyword evidence="4 6" id="KW-0238">DNA-binding</keyword>
<dbReference type="NCBIfam" id="TIGR02393">
    <property type="entry name" value="RpoD_Cterm"/>
    <property type="match status" value="1"/>
</dbReference>
<dbReference type="PANTHER" id="PTHR30603:SF60">
    <property type="entry name" value="RNA POLYMERASE SIGMA FACTOR RPOD"/>
    <property type="match status" value="1"/>
</dbReference>
<dbReference type="HOGENOM" id="CLU_014793_7_2_7"/>
<keyword evidence="11" id="KW-1185">Reference proteome</keyword>
<dbReference type="RefSeq" id="WP_023791933.1">
    <property type="nucleotide sequence ID" value="NC_023003.1"/>
</dbReference>
<dbReference type="InterPro" id="IPR013325">
    <property type="entry name" value="RNA_pol_sigma_r2"/>
</dbReference>
<dbReference type="FunFam" id="1.10.601.10:FF:000001">
    <property type="entry name" value="RNA polymerase sigma factor SigA"/>
    <property type="match status" value="1"/>
</dbReference>
<dbReference type="Proteomes" id="UP000018769">
    <property type="component" value="Chromosome I"/>
</dbReference>
<feature type="short sequence motif" description="Interaction with polymerase core subunit RpoC" evidence="6">
    <location>
        <begin position="404"/>
        <end position="407"/>
    </location>
</feature>
<name>V6DGA2_9BACT</name>
<dbReference type="NCBIfam" id="TIGR02937">
    <property type="entry name" value="sigma70-ECF"/>
    <property type="match status" value="1"/>
</dbReference>
<accession>V6DGA2</accession>
<dbReference type="InterPro" id="IPR000943">
    <property type="entry name" value="RNA_pol_sigma70"/>
</dbReference>
<dbReference type="OrthoDB" id="9809557at2"/>
<keyword evidence="3 6" id="KW-0731">Sigma factor</keyword>
<dbReference type="PANTHER" id="PTHR30603">
    <property type="entry name" value="RNA POLYMERASE SIGMA FACTOR RPO"/>
    <property type="match status" value="1"/>
</dbReference>
<evidence type="ECO:0000256" key="4">
    <source>
        <dbReference type="ARBA" id="ARBA00023125"/>
    </source>
</evidence>
<dbReference type="PROSITE" id="PS00715">
    <property type="entry name" value="SIGMA70_1"/>
    <property type="match status" value="1"/>
</dbReference>
<protein>
    <recommendedName>
        <fullName evidence="6">RNA polymerase sigma factor SigA</fullName>
    </recommendedName>
</protein>
<dbReference type="HAMAP" id="MF_00963">
    <property type="entry name" value="Sigma70_RpoD_SigA"/>
    <property type="match status" value="1"/>
</dbReference>
<dbReference type="PATRIC" id="fig|673862.3.peg.464"/>
<dbReference type="GO" id="GO:0006352">
    <property type="term" value="P:DNA-templated transcription initiation"/>
    <property type="evidence" value="ECO:0007669"/>
    <property type="project" value="UniProtKB-UniRule"/>
</dbReference>
<comment type="subunit">
    <text evidence="6">Interacts transiently with the RNA polymerase catalytic core.</text>
</comment>
<dbReference type="CDD" id="cd06171">
    <property type="entry name" value="Sigma70_r4"/>
    <property type="match status" value="1"/>
</dbReference>
<dbReference type="InterPro" id="IPR009042">
    <property type="entry name" value="RNA_pol_sigma70_r1_2"/>
</dbReference>
<feature type="domain" description="RNA polymerase sigma-70" evidence="8">
    <location>
        <begin position="404"/>
        <end position="417"/>
    </location>
</feature>
<reference evidence="10 11" key="1">
    <citation type="journal article" date="2015" name="Biol. Direct">
        <title>Babela massiliensis, a representative of a widespread bacterial phylum with unusual adaptations to parasitism in amoebae.</title>
        <authorList>
            <person name="Pagnier I."/>
            <person name="Yutin N."/>
            <person name="Croce O."/>
            <person name="Makarova K.S."/>
            <person name="Wolf Y.I."/>
            <person name="Benamar S."/>
            <person name="Raoult D."/>
            <person name="Koonin E.V."/>
            <person name="La Scola B."/>
        </authorList>
    </citation>
    <scope>NUCLEOTIDE SEQUENCE [LARGE SCALE GENOMIC DNA]</scope>
    <source>
        <strain evidence="11">BABL1</strain>
    </source>
</reference>
<feature type="region of interest" description="Sigma-70 factor domain-4" evidence="6">
    <location>
        <begin position="548"/>
        <end position="601"/>
    </location>
</feature>
<dbReference type="InterPro" id="IPR007627">
    <property type="entry name" value="RNA_pol_sigma70_r2"/>
</dbReference>
<dbReference type="EMBL" id="HG793133">
    <property type="protein sequence ID" value="CDK30579.1"/>
    <property type="molecule type" value="Genomic_DNA"/>
</dbReference>
<comment type="function">
    <text evidence="6">Sigma factors are initiation factors that promote the attachment of RNA polymerase to specific initiation sites and are then released. This sigma factor is the primary sigma factor during exponential growth.</text>
</comment>
<evidence type="ECO:0000313" key="11">
    <source>
        <dbReference type="Proteomes" id="UP000018769"/>
    </source>
</evidence>
<keyword evidence="2 6" id="KW-0805">Transcription regulation</keyword>
<organism evidence="10 11">
    <name type="scientific">Candidatus Babela massiliensis</name>
    <dbReference type="NCBI Taxonomy" id="673862"/>
    <lineage>
        <taxon>Bacteria</taxon>
        <taxon>Candidatus Babelota</taxon>
        <taxon>Candidatus Babeliae</taxon>
        <taxon>Candidatus Babeliales</taxon>
        <taxon>Candidatus Babeliaceae</taxon>
        <taxon>Candidatus Babela</taxon>
    </lineage>
</organism>
<dbReference type="SUPFAM" id="SSF88659">
    <property type="entry name" value="Sigma3 and sigma4 domains of RNA polymerase sigma factors"/>
    <property type="match status" value="2"/>
</dbReference>
<dbReference type="InterPro" id="IPR050239">
    <property type="entry name" value="Sigma-70_RNA_pol_init_factors"/>
</dbReference>
<evidence type="ECO:0000256" key="5">
    <source>
        <dbReference type="ARBA" id="ARBA00023163"/>
    </source>
</evidence>
<sequence length="630" mass="73520">MVKGKINKVKSTKKQDKKIADLDGSNTEVVDILLEKGRQSGIITYEELLEFCDRNNLSESETNDIIKILEKENVELIMEEELENETEIGYEKEDNIAKAHIKSHIESSLDYTDEDELESEDEDEDERDLVREASESAHVSDGVKAYLRDIGKIPLLNKKTESIISLKIAEGKKESIEALSKFPFIHKEVVLLGEKLEKNSISLKEIIQFSEYDEENLPKYSEERDVLIVTINELKNLIKNEEKIYQSYRGKLDSEDKKQEMLNKVKQNKEEISKKIQEIRLSNKLIRKLARRIERSINKINDKLTFIKQNEMLFKQMSKKSILTESEQLEVQDLDRQIRANYKTARKLEQELGLPQADIFKYYNQLRRGQAKDKRAKDDLARANLRLVVNIAKKYVNRGLHFLDLIQEGNIGLMKAVEKFEFERGYKFSTYATWWIRQAITRAIADQSRTIRVPVHMVETLNKINKIKRVFIQEHGREPSYAELSKELNIDEKKIKNIIKISKEPISLETPVGDSEDAYIKDFIESENDFSPADTVANTDLKERVREVLKTLTPREEKVLKMRFGIDVASEHTLEEVGKDFSVTRERIRQIEVKALRKLRHPSRSKKLQTFFEKEILLPEEPDDENIDDE</sequence>
<gene>
    <name evidence="10" type="primary">rpoD</name>
    <name evidence="6" type="synonym">sigA</name>
    <name evidence="10" type="ORF">BABL1_gene_437</name>
</gene>
<dbReference type="GO" id="GO:0003677">
    <property type="term" value="F:DNA binding"/>
    <property type="evidence" value="ECO:0007669"/>
    <property type="project" value="UniProtKB-UniRule"/>
</dbReference>
<dbReference type="InterPro" id="IPR028630">
    <property type="entry name" value="Sigma70_RpoD"/>
</dbReference>
<dbReference type="Pfam" id="PF04545">
    <property type="entry name" value="Sigma70_r4"/>
    <property type="match status" value="1"/>
</dbReference>
<feature type="DNA-binding region" description="H-T-H motif" evidence="6">
    <location>
        <begin position="574"/>
        <end position="593"/>
    </location>
</feature>
<dbReference type="InterPro" id="IPR012760">
    <property type="entry name" value="RNA_pol_sigma_RpoD_C"/>
</dbReference>
<dbReference type="Gene3D" id="1.10.10.10">
    <property type="entry name" value="Winged helix-like DNA-binding domain superfamily/Winged helix DNA-binding domain"/>
    <property type="match status" value="2"/>
</dbReference>
<keyword evidence="5 6" id="KW-0804">Transcription</keyword>
<dbReference type="InterPro" id="IPR007630">
    <property type="entry name" value="RNA_pol_sigma70_r4"/>
</dbReference>
<evidence type="ECO:0000256" key="6">
    <source>
        <dbReference type="HAMAP-Rule" id="MF_00963"/>
    </source>
</evidence>
<dbReference type="GO" id="GO:0016987">
    <property type="term" value="F:sigma factor activity"/>
    <property type="evidence" value="ECO:0007669"/>
    <property type="project" value="UniProtKB-UniRule"/>
</dbReference>
<evidence type="ECO:0000256" key="2">
    <source>
        <dbReference type="ARBA" id="ARBA00023015"/>
    </source>
</evidence>
<dbReference type="eggNOG" id="COG0568">
    <property type="taxonomic scope" value="Bacteria"/>
</dbReference>
<dbReference type="PROSITE" id="PS00716">
    <property type="entry name" value="SIGMA70_2"/>
    <property type="match status" value="1"/>
</dbReference>
<evidence type="ECO:0000256" key="7">
    <source>
        <dbReference type="SAM" id="Coils"/>
    </source>
</evidence>
<dbReference type="AlphaFoldDB" id="V6DGA2"/>
<dbReference type="Pfam" id="PF03979">
    <property type="entry name" value="Sigma70_r1_1"/>
    <property type="match status" value="1"/>
</dbReference>
<dbReference type="KEGG" id="dpb:BABL1_gene_437"/>
<evidence type="ECO:0000256" key="3">
    <source>
        <dbReference type="ARBA" id="ARBA00023082"/>
    </source>
</evidence>
<keyword evidence="1 6" id="KW-0963">Cytoplasm</keyword>
<dbReference type="InterPro" id="IPR007624">
    <property type="entry name" value="RNA_pol_sigma70_r3"/>
</dbReference>